<evidence type="ECO:0000313" key="9">
    <source>
        <dbReference type="EMBL" id="KAJ3116829.1"/>
    </source>
</evidence>
<keyword evidence="10" id="KW-1185">Reference proteome</keyword>
<protein>
    <submittedName>
        <fullName evidence="9">RNA-splicing factor</fullName>
    </submittedName>
</protein>
<evidence type="ECO:0000256" key="8">
    <source>
        <dbReference type="SAM" id="MobiDB-lite"/>
    </source>
</evidence>
<dbReference type="GO" id="GO:0000398">
    <property type="term" value="P:mRNA splicing, via spliceosome"/>
    <property type="evidence" value="ECO:0007669"/>
    <property type="project" value="TreeGrafter"/>
</dbReference>
<feature type="compositionally biased region" description="Polar residues" evidence="8">
    <location>
        <begin position="261"/>
        <end position="276"/>
    </location>
</feature>
<evidence type="ECO:0000256" key="6">
    <source>
        <dbReference type="ARBA" id="ARBA00023187"/>
    </source>
</evidence>
<feature type="compositionally biased region" description="Polar residues" evidence="8">
    <location>
        <begin position="131"/>
        <end position="140"/>
    </location>
</feature>
<keyword evidence="7" id="KW-0539">Nucleus</keyword>
<proteinExistence type="inferred from homology"/>
<accession>A0AAD5T037</accession>
<dbReference type="AlphaFoldDB" id="A0AAD5T037"/>
<feature type="compositionally biased region" description="Basic and acidic residues" evidence="8">
    <location>
        <begin position="242"/>
        <end position="254"/>
    </location>
</feature>
<feature type="compositionally biased region" description="Basic and acidic residues" evidence="8">
    <location>
        <begin position="303"/>
        <end position="333"/>
    </location>
</feature>
<feature type="compositionally biased region" description="Basic and acidic residues" evidence="8">
    <location>
        <begin position="99"/>
        <end position="114"/>
    </location>
</feature>
<feature type="region of interest" description="Disordered" evidence="8">
    <location>
        <begin position="99"/>
        <end position="334"/>
    </location>
</feature>
<comment type="similarity">
    <text evidence="2">Belongs to the CWC25 family.</text>
</comment>
<dbReference type="EMBL" id="JADGJH010001202">
    <property type="protein sequence ID" value="KAJ3116829.1"/>
    <property type="molecule type" value="Genomic_DNA"/>
</dbReference>
<dbReference type="InterPro" id="IPR051376">
    <property type="entry name" value="CWC25_splicing_factor"/>
</dbReference>
<evidence type="ECO:0000256" key="4">
    <source>
        <dbReference type="ARBA" id="ARBA00022728"/>
    </source>
</evidence>
<dbReference type="InterPro" id="IPR022209">
    <property type="entry name" value="CWC25"/>
</dbReference>
<gene>
    <name evidence="9" type="primary">CWC25</name>
    <name evidence="9" type="ORF">HK100_000964</name>
</gene>
<organism evidence="9 10">
    <name type="scientific">Physocladia obscura</name>
    <dbReference type="NCBI Taxonomy" id="109957"/>
    <lineage>
        <taxon>Eukaryota</taxon>
        <taxon>Fungi</taxon>
        <taxon>Fungi incertae sedis</taxon>
        <taxon>Chytridiomycota</taxon>
        <taxon>Chytridiomycota incertae sedis</taxon>
        <taxon>Chytridiomycetes</taxon>
        <taxon>Chytridiales</taxon>
        <taxon>Chytriomycetaceae</taxon>
        <taxon>Physocladia</taxon>
    </lineage>
</organism>
<feature type="compositionally biased region" description="Basic and acidic residues" evidence="8">
    <location>
        <begin position="168"/>
        <end position="180"/>
    </location>
</feature>
<evidence type="ECO:0000256" key="7">
    <source>
        <dbReference type="ARBA" id="ARBA00023242"/>
    </source>
</evidence>
<dbReference type="Proteomes" id="UP001211907">
    <property type="component" value="Unassembled WGS sequence"/>
</dbReference>
<comment type="subcellular location">
    <subcellularLocation>
        <location evidence="1">Nucleus</location>
    </subcellularLocation>
</comment>
<evidence type="ECO:0000256" key="3">
    <source>
        <dbReference type="ARBA" id="ARBA00022664"/>
    </source>
</evidence>
<evidence type="ECO:0000313" key="10">
    <source>
        <dbReference type="Proteomes" id="UP001211907"/>
    </source>
</evidence>
<keyword evidence="6" id="KW-0508">mRNA splicing</keyword>
<feature type="compositionally biased region" description="Basic and acidic residues" evidence="8">
    <location>
        <begin position="196"/>
        <end position="205"/>
    </location>
</feature>
<reference evidence="9" key="1">
    <citation type="submission" date="2020-05" db="EMBL/GenBank/DDBJ databases">
        <title>Phylogenomic resolution of chytrid fungi.</title>
        <authorList>
            <person name="Stajich J.E."/>
            <person name="Amses K."/>
            <person name="Simmons R."/>
            <person name="Seto K."/>
            <person name="Myers J."/>
            <person name="Bonds A."/>
            <person name="Quandt C.A."/>
            <person name="Barry K."/>
            <person name="Liu P."/>
            <person name="Grigoriev I."/>
            <person name="Longcore J.E."/>
            <person name="James T.Y."/>
        </authorList>
    </citation>
    <scope>NUCLEOTIDE SEQUENCE</scope>
    <source>
        <strain evidence="9">JEL0513</strain>
    </source>
</reference>
<dbReference type="PANTHER" id="PTHR16196">
    <property type="entry name" value="CELL CYCLE CONTROL PROTEIN CWF25"/>
    <property type="match status" value="1"/>
</dbReference>
<evidence type="ECO:0000256" key="1">
    <source>
        <dbReference type="ARBA" id="ARBA00004123"/>
    </source>
</evidence>
<dbReference type="PANTHER" id="PTHR16196:SF0">
    <property type="entry name" value="PRE-MRNA-SPLICING FACTOR CWC25 HOMOLOG"/>
    <property type="match status" value="1"/>
</dbReference>
<feature type="compositionally biased region" description="Basic residues" evidence="8">
    <location>
        <begin position="115"/>
        <end position="128"/>
    </location>
</feature>
<keyword evidence="5" id="KW-0175">Coiled coil</keyword>
<dbReference type="GO" id="GO:0005684">
    <property type="term" value="C:U2-type spliceosomal complex"/>
    <property type="evidence" value="ECO:0007669"/>
    <property type="project" value="TreeGrafter"/>
</dbReference>
<keyword evidence="3" id="KW-0507">mRNA processing</keyword>
<dbReference type="Pfam" id="PF12542">
    <property type="entry name" value="CWC25"/>
    <property type="match status" value="1"/>
</dbReference>
<name>A0AAD5T037_9FUNG</name>
<keyword evidence="4" id="KW-0747">Spliceosome</keyword>
<comment type="caution">
    <text evidence="9">The sequence shown here is derived from an EMBL/GenBank/DDBJ whole genome shotgun (WGS) entry which is preliminary data.</text>
</comment>
<feature type="compositionally biased region" description="Basic and acidic residues" evidence="8">
    <location>
        <begin position="279"/>
        <end position="296"/>
    </location>
</feature>
<evidence type="ECO:0000256" key="2">
    <source>
        <dbReference type="ARBA" id="ARBA00006695"/>
    </source>
</evidence>
<sequence length="416" mass="47767">MYATPGEAQAMEEDREAYLLGKKRIDKLVEQGSTVEEMSAQATFSANDALLYGANANSERDIANKIREDPLLAIKRREQASLQAVINNPVRLKALKAEREAKEKNKEKKKDTKTSKKSSSKSDKHRHGSNSDDNNAVHNNGSRKRARTPNSNSDSEDDFDTKNSNSELLKESKSEFRERNAQSITNSDLRGGKNIRYSDSHENNRRRFNNVSPRRDNHHQRSRSPYRDTIYQSGNRSPQYYEYRRDSRSPRRYSDQYSSYHNESSRNYSKYSSYASGRNYDDRYGKKYSSKTENDGRQSSNPRADDSSQHSNDNSKPKVPDVESKSNALDESRKKRLEAMIQNAKESDAERRVRIEAARKKEIEEGKRETELQLKRLKDGDGNFDGDILDLGGKISAAEMIRRNRYTSQRGDASFI</sequence>
<evidence type="ECO:0000256" key="5">
    <source>
        <dbReference type="ARBA" id="ARBA00023054"/>
    </source>
</evidence>